<keyword evidence="3" id="KW-1185">Reference proteome</keyword>
<proteinExistence type="predicted"/>
<feature type="region of interest" description="Disordered" evidence="1">
    <location>
        <begin position="193"/>
        <end position="243"/>
    </location>
</feature>
<dbReference type="AlphaFoldDB" id="A0A6A5K7X0"/>
<name>A0A6A5K7X0_9PLEO</name>
<evidence type="ECO:0000256" key="1">
    <source>
        <dbReference type="SAM" id="MobiDB-lite"/>
    </source>
</evidence>
<dbReference type="Proteomes" id="UP000800040">
    <property type="component" value="Unassembled WGS sequence"/>
</dbReference>
<reference evidence="2" key="1">
    <citation type="submission" date="2020-01" db="EMBL/GenBank/DDBJ databases">
        <authorList>
            <consortium name="DOE Joint Genome Institute"/>
            <person name="Haridas S."/>
            <person name="Albert R."/>
            <person name="Binder M."/>
            <person name="Bloem J."/>
            <person name="Labutti K."/>
            <person name="Salamov A."/>
            <person name="Andreopoulos B."/>
            <person name="Baker S.E."/>
            <person name="Barry K."/>
            <person name="Bills G."/>
            <person name="Bluhm B.H."/>
            <person name="Cannon C."/>
            <person name="Castanera R."/>
            <person name="Culley D.E."/>
            <person name="Daum C."/>
            <person name="Ezra D."/>
            <person name="Gonzalez J.B."/>
            <person name="Henrissat B."/>
            <person name="Kuo A."/>
            <person name="Liang C."/>
            <person name="Lipzen A."/>
            <person name="Lutzoni F."/>
            <person name="Magnuson J."/>
            <person name="Mondo S."/>
            <person name="Nolan M."/>
            <person name="Ohm R."/>
            <person name="Pangilinan J."/>
            <person name="Park H.-J."/>
            <person name="Ramirez L."/>
            <person name="Alfaro M."/>
            <person name="Sun H."/>
            <person name="Tritt A."/>
            <person name="Yoshinaga Y."/>
            <person name="Zwiers L.-H."/>
            <person name="Turgeon B.G."/>
            <person name="Goodwin S.B."/>
            <person name="Spatafora J.W."/>
            <person name="Crous P.W."/>
            <person name="Grigoriev I.V."/>
        </authorList>
    </citation>
    <scope>NUCLEOTIDE SEQUENCE</scope>
    <source>
        <strain evidence="2">P77</strain>
    </source>
</reference>
<gene>
    <name evidence="2" type="ORF">BDW02DRAFT_357050</name>
</gene>
<organism evidence="2 3">
    <name type="scientific">Decorospora gaudefroyi</name>
    <dbReference type="NCBI Taxonomy" id="184978"/>
    <lineage>
        <taxon>Eukaryota</taxon>
        <taxon>Fungi</taxon>
        <taxon>Dikarya</taxon>
        <taxon>Ascomycota</taxon>
        <taxon>Pezizomycotina</taxon>
        <taxon>Dothideomycetes</taxon>
        <taxon>Pleosporomycetidae</taxon>
        <taxon>Pleosporales</taxon>
        <taxon>Pleosporineae</taxon>
        <taxon>Pleosporaceae</taxon>
        <taxon>Decorospora</taxon>
    </lineage>
</organism>
<evidence type="ECO:0000313" key="3">
    <source>
        <dbReference type="Proteomes" id="UP000800040"/>
    </source>
</evidence>
<dbReference type="EMBL" id="ML975310">
    <property type="protein sequence ID" value="KAF1833915.1"/>
    <property type="molecule type" value="Genomic_DNA"/>
</dbReference>
<evidence type="ECO:0000313" key="2">
    <source>
        <dbReference type="EMBL" id="KAF1833915.1"/>
    </source>
</evidence>
<accession>A0A6A5K7X0</accession>
<protein>
    <submittedName>
        <fullName evidence="2">Uncharacterized protein</fullName>
    </submittedName>
</protein>
<sequence length="243" mass="27584">MYELTTSFNCHLSYQLRRYSLPCPFFERIFKCQGARIYSLTCQHSCLFVYYRDPHNQGSSITFTSGHMLEPIIIGDLFIELGYCLTVTLCCHRPPCFLASFLSFLFASSQSIYCPHHGLHPVTAALSDRRALTETAFRSPWHIQELVIQMSSATKDAPSRMIARKSHSSLVPGSDSSLQLYNQPCSKVRVPSFLPQATPQGEDSMKKDHRYGPRSVSNNSMRSKANLRPSDWKSVQRSKTRSS</sequence>